<sequence length="63" mass="6567">MSPRPKTPKAPKPSNPKPAKVFSAYIKLAGSNGFLGQNDDVFSSATTFSSSIPLISGAGIWLS</sequence>
<dbReference type="AlphaFoldDB" id="A0A2P6Q5L9"/>
<name>A0A2P6Q5L9_ROSCH</name>
<organism evidence="1 2">
    <name type="scientific">Rosa chinensis</name>
    <name type="common">China rose</name>
    <dbReference type="NCBI Taxonomy" id="74649"/>
    <lineage>
        <taxon>Eukaryota</taxon>
        <taxon>Viridiplantae</taxon>
        <taxon>Streptophyta</taxon>
        <taxon>Embryophyta</taxon>
        <taxon>Tracheophyta</taxon>
        <taxon>Spermatophyta</taxon>
        <taxon>Magnoliopsida</taxon>
        <taxon>eudicotyledons</taxon>
        <taxon>Gunneridae</taxon>
        <taxon>Pentapetalae</taxon>
        <taxon>rosids</taxon>
        <taxon>fabids</taxon>
        <taxon>Rosales</taxon>
        <taxon>Rosaceae</taxon>
        <taxon>Rosoideae</taxon>
        <taxon>Rosoideae incertae sedis</taxon>
        <taxon>Rosa</taxon>
    </lineage>
</organism>
<dbReference type="EMBL" id="PDCK01000043">
    <property type="protein sequence ID" value="PRQ29476.1"/>
    <property type="molecule type" value="Genomic_DNA"/>
</dbReference>
<keyword evidence="2" id="KW-1185">Reference proteome</keyword>
<evidence type="ECO:0000313" key="1">
    <source>
        <dbReference type="EMBL" id="PRQ29476.1"/>
    </source>
</evidence>
<gene>
    <name evidence="1" type="ORF">RchiOBHm_Chr5g0014311</name>
</gene>
<protein>
    <submittedName>
        <fullName evidence="1">Uncharacterized protein</fullName>
    </submittedName>
</protein>
<proteinExistence type="predicted"/>
<evidence type="ECO:0000313" key="2">
    <source>
        <dbReference type="Proteomes" id="UP000238479"/>
    </source>
</evidence>
<dbReference type="Proteomes" id="UP000238479">
    <property type="component" value="Chromosome 5"/>
</dbReference>
<reference evidence="1 2" key="1">
    <citation type="journal article" date="2018" name="Nat. Genet.">
        <title>The Rosa genome provides new insights in the design of modern roses.</title>
        <authorList>
            <person name="Bendahmane M."/>
        </authorList>
    </citation>
    <scope>NUCLEOTIDE SEQUENCE [LARGE SCALE GENOMIC DNA]</scope>
    <source>
        <strain evidence="2">cv. Old Blush</strain>
    </source>
</reference>
<comment type="caution">
    <text evidence="1">The sequence shown here is derived from an EMBL/GenBank/DDBJ whole genome shotgun (WGS) entry which is preliminary data.</text>
</comment>
<dbReference type="Gramene" id="PRQ29476">
    <property type="protein sequence ID" value="PRQ29476"/>
    <property type="gene ID" value="RchiOBHm_Chr5g0014311"/>
</dbReference>
<accession>A0A2P6Q5L9</accession>